<dbReference type="Gene3D" id="1.10.10.60">
    <property type="entry name" value="Homeodomain-like"/>
    <property type="match status" value="1"/>
</dbReference>
<comment type="caution">
    <text evidence="4">The sequence shown here is derived from an EMBL/GenBank/DDBJ whole genome shotgun (WGS) entry which is preliminary data.</text>
</comment>
<evidence type="ECO:0000313" key="5">
    <source>
        <dbReference type="Proteomes" id="UP000824074"/>
    </source>
</evidence>
<dbReference type="EMBL" id="DVMT01000064">
    <property type="protein sequence ID" value="HIU40896.1"/>
    <property type="molecule type" value="Genomic_DNA"/>
</dbReference>
<dbReference type="Proteomes" id="UP000824074">
    <property type="component" value="Unassembled WGS sequence"/>
</dbReference>
<reference evidence="4" key="1">
    <citation type="submission" date="2020-10" db="EMBL/GenBank/DDBJ databases">
        <authorList>
            <person name="Gilroy R."/>
        </authorList>
    </citation>
    <scope>NUCLEOTIDE SEQUENCE</scope>
    <source>
        <strain evidence="4">CHK193-30670</strain>
    </source>
</reference>
<proteinExistence type="predicted"/>
<dbReference type="GO" id="GO:0003700">
    <property type="term" value="F:DNA-binding transcription factor activity"/>
    <property type="evidence" value="ECO:0007669"/>
    <property type="project" value="InterPro"/>
</dbReference>
<protein>
    <submittedName>
        <fullName evidence="4">Helix-turn-helix transcriptional regulator</fullName>
    </submittedName>
</protein>
<sequence>MNYELLNKIIDYLEENLTNDINTKNLAKSLGLNDFIMQRVFSIITNITITEYARKRNTRNYSY</sequence>
<reference evidence="4" key="2">
    <citation type="journal article" date="2021" name="PeerJ">
        <title>Extensive microbial diversity within the chicken gut microbiome revealed by metagenomics and culture.</title>
        <authorList>
            <person name="Gilroy R."/>
            <person name="Ravi A."/>
            <person name="Getino M."/>
            <person name="Pursley I."/>
            <person name="Horton D.L."/>
            <person name="Alikhan N.F."/>
            <person name="Baker D."/>
            <person name="Gharbi K."/>
            <person name="Hall N."/>
            <person name="Watson M."/>
            <person name="Adriaenssens E.M."/>
            <person name="Foster-Nyarko E."/>
            <person name="Jarju S."/>
            <person name="Secka A."/>
            <person name="Antonio M."/>
            <person name="Oren A."/>
            <person name="Chaudhuri R.R."/>
            <person name="La Ragione R."/>
            <person name="Hildebrand F."/>
            <person name="Pallen M.J."/>
        </authorList>
    </citation>
    <scope>NUCLEOTIDE SEQUENCE</scope>
    <source>
        <strain evidence="4">CHK193-30670</strain>
    </source>
</reference>
<evidence type="ECO:0000256" key="2">
    <source>
        <dbReference type="ARBA" id="ARBA00023163"/>
    </source>
</evidence>
<dbReference type="AlphaFoldDB" id="A0A9D1IQJ1"/>
<evidence type="ECO:0000259" key="3">
    <source>
        <dbReference type="PROSITE" id="PS01124"/>
    </source>
</evidence>
<dbReference type="GO" id="GO:0043565">
    <property type="term" value="F:sequence-specific DNA binding"/>
    <property type="evidence" value="ECO:0007669"/>
    <property type="project" value="InterPro"/>
</dbReference>
<keyword evidence="2" id="KW-0804">Transcription</keyword>
<dbReference type="SUPFAM" id="SSF46689">
    <property type="entry name" value="Homeodomain-like"/>
    <property type="match status" value="1"/>
</dbReference>
<evidence type="ECO:0000256" key="1">
    <source>
        <dbReference type="ARBA" id="ARBA00023015"/>
    </source>
</evidence>
<dbReference type="PROSITE" id="PS01124">
    <property type="entry name" value="HTH_ARAC_FAMILY_2"/>
    <property type="match status" value="1"/>
</dbReference>
<feature type="domain" description="HTH araC/xylS-type" evidence="3">
    <location>
        <begin position="7"/>
        <end position="63"/>
    </location>
</feature>
<accession>A0A9D1IQJ1</accession>
<dbReference type="InterPro" id="IPR018060">
    <property type="entry name" value="HTH_AraC"/>
</dbReference>
<gene>
    <name evidence="4" type="ORF">IAB68_06345</name>
</gene>
<organism evidence="4 5">
    <name type="scientific">Candidatus Aphodocola excrementigallinarum</name>
    <dbReference type="NCBI Taxonomy" id="2840670"/>
    <lineage>
        <taxon>Bacteria</taxon>
        <taxon>Bacillati</taxon>
        <taxon>Bacillota</taxon>
        <taxon>Bacilli</taxon>
        <taxon>Candidatus Aphodocola</taxon>
    </lineage>
</organism>
<name>A0A9D1IQJ1_9FIRM</name>
<dbReference type="InterPro" id="IPR009057">
    <property type="entry name" value="Homeodomain-like_sf"/>
</dbReference>
<keyword evidence="1" id="KW-0805">Transcription regulation</keyword>
<evidence type="ECO:0000313" key="4">
    <source>
        <dbReference type="EMBL" id="HIU40896.1"/>
    </source>
</evidence>